<keyword evidence="15" id="KW-0511">Multifunctional enzyme</keyword>
<dbReference type="FunFam" id="1.20.59.10:FF:000004">
    <property type="entry name" value="Prephenate dehydratase"/>
    <property type="match status" value="1"/>
</dbReference>
<comment type="catalytic activity">
    <reaction evidence="18">
        <text>prephenate + H(+) = 3-phenylpyruvate + CO2 + H2O</text>
        <dbReference type="Rhea" id="RHEA:21648"/>
        <dbReference type="ChEBI" id="CHEBI:15377"/>
        <dbReference type="ChEBI" id="CHEBI:15378"/>
        <dbReference type="ChEBI" id="CHEBI:16526"/>
        <dbReference type="ChEBI" id="CHEBI:18005"/>
        <dbReference type="ChEBI" id="CHEBI:29934"/>
        <dbReference type="EC" id="4.2.1.51"/>
    </reaction>
</comment>
<evidence type="ECO:0000256" key="16">
    <source>
        <dbReference type="ARBA" id="ARBA00031175"/>
    </source>
</evidence>
<dbReference type="InterPro" id="IPR010957">
    <property type="entry name" value="G/b/e-P-prot_chorismate_mutase"/>
</dbReference>
<dbReference type="UniPathway" id="UPA00121">
    <property type="reaction ID" value="UER00345"/>
</dbReference>
<dbReference type="Gene3D" id="3.30.70.260">
    <property type="match status" value="1"/>
</dbReference>
<feature type="site" description="Essential for prephenate dehydratase activity" evidence="19">
    <location>
        <position position="260"/>
    </location>
</feature>
<evidence type="ECO:0000259" key="21">
    <source>
        <dbReference type="PROSITE" id="PS51168"/>
    </source>
</evidence>
<evidence type="ECO:0000256" key="18">
    <source>
        <dbReference type="ARBA" id="ARBA00047848"/>
    </source>
</evidence>
<comment type="caution">
    <text evidence="24">The sequence shown here is derived from an EMBL/GenBank/DDBJ whole genome shotgun (WGS) entry which is preliminary data.</text>
</comment>
<dbReference type="InterPro" id="IPR008242">
    <property type="entry name" value="Chor_mutase/pphenate_deHydtase"/>
</dbReference>
<evidence type="ECO:0000256" key="9">
    <source>
        <dbReference type="ARBA" id="ARBA00022490"/>
    </source>
</evidence>
<comment type="pathway">
    <text evidence="5">Metabolic intermediate biosynthesis; prephenate biosynthesis; prephenate from chorismate: step 1/1.</text>
</comment>
<organism evidence="24 25">
    <name type="scientific">Thiogranum longum</name>
    <dbReference type="NCBI Taxonomy" id="1537524"/>
    <lineage>
        <taxon>Bacteria</taxon>
        <taxon>Pseudomonadati</taxon>
        <taxon>Pseudomonadota</taxon>
        <taxon>Gammaproteobacteria</taxon>
        <taxon>Chromatiales</taxon>
        <taxon>Ectothiorhodospiraceae</taxon>
        <taxon>Thiogranum</taxon>
    </lineage>
</organism>
<evidence type="ECO:0000256" key="15">
    <source>
        <dbReference type="ARBA" id="ARBA00023268"/>
    </source>
</evidence>
<keyword evidence="20" id="KW-0175">Coiled coil</keyword>
<dbReference type="CDD" id="cd13630">
    <property type="entry name" value="PBP2_PDT_1"/>
    <property type="match status" value="1"/>
</dbReference>
<evidence type="ECO:0000259" key="23">
    <source>
        <dbReference type="PROSITE" id="PS51671"/>
    </source>
</evidence>
<protein>
    <recommendedName>
        <fullName evidence="8">Bifunctional chorismate mutase/prephenate dehydratase</fullName>
        <ecNumber evidence="7">4.2.1.51</ecNumber>
        <ecNumber evidence="6">5.4.99.5</ecNumber>
    </recommendedName>
    <alternativeName>
        <fullName evidence="17">Chorismate mutase-prephenate dehydratase</fullName>
    </alternativeName>
    <alternativeName>
        <fullName evidence="16">p-protein</fullName>
    </alternativeName>
</protein>
<comment type="catalytic activity">
    <reaction evidence="1">
        <text>chorismate = prephenate</text>
        <dbReference type="Rhea" id="RHEA:13897"/>
        <dbReference type="ChEBI" id="CHEBI:29748"/>
        <dbReference type="ChEBI" id="CHEBI:29934"/>
        <dbReference type="EC" id="5.4.99.5"/>
    </reaction>
</comment>
<evidence type="ECO:0000256" key="13">
    <source>
        <dbReference type="ARBA" id="ARBA00023235"/>
    </source>
</evidence>
<evidence type="ECO:0000256" key="10">
    <source>
        <dbReference type="ARBA" id="ARBA00022605"/>
    </source>
</evidence>
<dbReference type="PIRSF" id="PIRSF001500">
    <property type="entry name" value="Chor_mut_pdt_Ppr"/>
    <property type="match status" value="1"/>
</dbReference>
<dbReference type="GO" id="GO:0005737">
    <property type="term" value="C:cytoplasm"/>
    <property type="evidence" value="ECO:0007669"/>
    <property type="project" value="UniProtKB-SubCell"/>
</dbReference>
<evidence type="ECO:0000256" key="20">
    <source>
        <dbReference type="SAM" id="Coils"/>
    </source>
</evidence>
<dbReference type="UniPathway" id="UPA00120">
    <property type="reaction ID" value="UER00203"/>
</dbReference>
<dbReference type="PROSITE" id="PS00858">
    <property type="entry name" value="PREPHENATE_DEHYDR_2"/>
    <property type="match status" value="1"/>
</dbReference>
<evidence type="ECO:0000256" key="3">
    <source>
        <dbReference type="ARBA" id="ARBA00004496"/>
    </source>
</evidence>
<dbReference type="NCBIfam" id="NF008865">
    <property type="entry name" value="PRK11898.1"/>
    <property type="match status" value="1"/>
</dbReference>
<dbReference type="SMART" id="SM00830">
    <property type="entry name" value="CM_2"/>
    <property type="match status" value="1"/>
</dbReference>
<evidence type="ECO:0000256" key="1">
    <source>
        <dbReference type="ARBA" id="ARBA00000824"/>
    </source>
</evidence>
<keyword evidence="25" id="KW-1185">Reference proteome</keyword>
<dbReference type="SUPFAM" id="SSF55021">
    <property type="entry name" value="ACT-like"/>
    <property type="match status" value="1"/>
</dbReference>
<dbReference type="NCBIfam" id="TIGR01807">
    <property type="entry name" value="CM_P2"/>
    <property type="match status" value="1"/>
</dbReference>
<feature type="domain" description="ACT" evidence="23">
    <location>
        <begin position="279"/>
        <end position="356"/>
    </location>
</feature>
<evidence type="ECO:0000256" key="2">
    <source>
        <dbReference type="ARBA" id="ARBA00002364"/>
    </source>
</evidence>
<keyword evidence="9" id="KW-0963">Cytoplasm</keyword>
<dbReference type="OrthoDB" id="9802281at2"/>
<comment type="pathway">
    <text evidence="4">Amino-acid biosynthesis; L-phenylalanine biosynthesis; phenylpyruvate from prephenate: step 1/1.</text>
</comment>
<dbReference type="PROSITE" id="PS51168">
    <property type="entry name" value="CHORISMATE_MUT_2"/>
    <property type="match status" value="1"/>
</dbReference>
<evidence type="ECO:0000256" key="8">
    <source>
        <dbReference type="ARBA" id="ARBA00014401"/>
    </source>
</evidence>
<keyword evidence="10" id="KW-0028">Amino-acid biosynthesis</keyword>
<dbReference type="RefSeq" id="WP_132971914.1">
    <property type="nucleotide sequence ID" value="NZ_SMFX01000001.1"/>
</dbReference>
<dbReference type="GO" id="GO:0004664">
    <property type="term" value="F:prephenate dehydratase activity"/>
    <property type="evidence" value="ECO:0007669"/>
    <property type="project" value="UniProtKB-EC"/>
</dbReference>
<dbReference type="GO" id="GO:0009094">
    <property type="term" value="P:L-phenylalanine biosynthetic process"/>
    <property type="evidence" value="ECO:0007669"/>
    <property type="project" value="UniProtKB-UniPathway"/>
</dbReference>
<dbReference type="SUPFAM" id="SSF48600">
    <property type="entry name" value="Chorismate mutase II"/>
    <property type="match status" value="1"/>
</dbReference>
<dbReference type="Pfam" id="PF00800">
    <property type="entry name" value="PDT"/>
    <property type="match status" value="1"/>
</dbReference>
<evidence type="ECO:0000259" key="22">
    <source>
        <dbReference type="PROSITE" id="PS51171"/>
    </source>
</evidence>
<keyword evidence="14" id="KW-0456">Lyase</keyword>
<dbReference type="CDD" id="cd04905">
    <property type="entry name" value="ACT_CM-PDT"/>
    <property type="match status" value="1"/>
</dbReference>
<dbReference type="GO" id="GO:0004106">
    <property type="term" value="F:chorismate mutase activity"/>
    <property type="evidence" value="ECO:0007669"/>
    <property type="project" value="UniProtKB-EC"/>
</dbReference>
<dbReference type="FunFam" id="3.40.190.10:FF:000034">
    <property type="entry name" value="Chorismate mutase/prephenate dehydratase"/>
    <property type="match status" value="1"/>
</dbReference>
<dbReference type="AlphaFoldDB" id="A0A4V6NDB3"/>
<comment type="function">
    <text evidence="2">Catalyzes the Claisen rearrangement of chorismate to prephenate and the decarboxylation/dehydration of prephenate to phenylpyruvate.</text>
</comment>
<evidence type="ECO:0000256" key="6">
    <source>
        <dbReference type="ARBA" id="ARBA00012404"/>
    </source>
</evidence>
<keyword evidence="12" id="KW-0584">Phenylalanine biosynthesis</keyword>
<dbReference type="InterPro" id="IPR002912">
    <property type="entry name" value="ACT_dom"/>
</dbReference>
<dbReference type="EC" id="5.4.99.5" evidence="6"/>
<dbReference type="EC" id="4.2.1.51" evidence="7"/>
<evidence type="ECO:0000313" key="25">
    <source>
        <dbReference type="Proteomes" id="UP000295707"/>
    </source>
</evidence>
<dbReference type="SUPFAM" id="SSF53850">
    <property type="entry name" value="Periplasmic binding protein-like II"/>
    <property type="match status" value="1"/>
</dbReference>
<feature type="domain" description="Prephenate dehydratase" evidence="22">
    <location>
        <begin position="92"/>
        <end position="267"/>
    </location>
</feature>
<evidence type="ECO:0000256" key="12">
    <source>
        <dbReference type="ARBA" id="ARBA00023222"/>
    </source>
</evidence>
<dbReference type="FunFam" id="3.40.190.10:FF:000029">
    <property type="entry name" value="Chorismate mutase/Prephenate dehydratase"/>
    <property type="match status" value="1"/>
</dbReference>
<dbReference type="InterPro" id="IPR018528">
    <property type="entry name" value="Preph_deHydtase_CS"/>
</dbReference>
<gene>
    <name evidence="24" type="ORF">DFR30_1345</name>
</gene>
<dbReference type="GO" id="GO:0046417">
    <property type="term" value="P:chorismate metabolic process"/>
    <property type="evidence" value="ECO:0007669"/>
    <property type="project" value="InterPro"/>
</dbReference>
<dbReference type="Pfam" id="PF01817">
    <property type="entry name" value="CM_2"/>
    <property type="match status" value="1"/>
</dbReference>
<evidence type="ECO:0000256" key="5">
    <source>
        <dbReference type="ARBA" id="ARBA00004817"/>
    </source>
</evidence>
<dbReference type="PANTHER" id="PTHR21022">
    <property type="entry name" value="PREPHENATE DEHYDRATASE P PROTEIN"/>
    <property type="match status" value="1"/>
</dbReference>
<evidence type="ECO:0000256" key="4">
    <source>
        <dbReference type="ARBA" id="ARBA00004741"/>
    </source>
</evidence>
<evidence type="ECO:0000256" key="11">
    <source>
        <dbReference type="ARBA" id="ARBA00023141"/>
    </source>
</evidence>
<proteinExistence type="predicted"/>
<feature type="coiled-coil region" evidence="20">
    <location>
        <begin position="6"/>
        <end position="40"/>
    </location>
</feature>
<evidence type="ECO:0000313" key="24">
    <source>
        <dbReference type="EMBL" id="TCK18086.1"/>
    </source>
</evidence>
<evidence type="ECO:0000256" key="19">
    <source>
        <dbReference type="PIRSR" id="PIRSR001500-2"/>
    </source>
</evidence>
<evidence type="ECO:0000256" key="7">
    <source>
        <dbReference type="ARBA" id="ARBA00013147"/>
    </source>
</evidence>
<dbReference type="InterPro" id="IPR002701">
    <property type="entry name" value="CM_II_prokaryot"/>
</dbReference>
<dbReference type="PROSITE" id="PS51671">
    <property type="entry name" value="ACT"/>
    <property type="match status" value="1"/>
</dbReference>
<evidence type="ECO:0000256" key="14">
    <source>
        <dbReference type="ARBA" id="ARBA00023239"/>
    </source>
</evidence>
<dbReference type="EMBL" id="SMFX01000001">
    <property type="protein sequence ID" value="TCK18086.1"/>
    <property type="molecule type" value="Genomic_DNA"/>
</dbReference>
<dbReference type="InterPro" id="IPR001086">
    <property type="entry name" value="Preph_deHydtase"/>
</dbReference>
<comment type="subcellular location">
    <subcellularLocation>
        <location evidence="3">Cytoplasm</location>
    </subcellularLocation>
</comment>
<dbReference type="InterPro" id="IPR045865">
    <property type="entry name" value="ACT-like_dom_sf"/>
</dbReference>
<name>A0A4V6NDB3_9GAMM</name>
<keyword evidence="11" id="KW-0057">Aromatic amino acid biosynthesis</keyword>
<dbReference type="FunFam" id="3.30.70.260:FF:000012">
    <property type="entry name" value="Prephenate dehydratase"/>
    <property type="match status" value="1"/>
</dbReference>
<dbReference type="InterPro" id="IPR036979">
    <property type="entry name" value="CM_dom_sf"/>
</dbReference>
<dbReference type="InterPro" id="IPR036263">
    <property type="entry name" value="Chorismate_II_sf"/>
</dbReference>
<dbReference type="PROSITE" id="PS51171">
    <property type="entry name" value="PREPHENATE_DEHYDR_3"/>
    <property type="match status" value="1"/>
</dbReference>
<dbReference type="Pfam" id="PF01842">
    <property type="entry name" value="ACT"/>
    <property type="match status" value="1"/>
</dbReference>
<dbReference type="PROSITE" id="PS00857">
    <property type="entry name" value="PREPHENATE_DEHYDR_1"/>
    <property type="match status" value="1"/>
</dbReference>
<dbReference type="Proteomes" id="UP000295707">
    <property type="component" value="Unassembled WGS sequence"/>
</dbReference>
<reference evidence="24 25" key="1">
    <citation type="submission" date="2019-03" db="EMBL/GenBank/DDBJ databases">
        <title>Genomic Encyclopedia of Type Strains, Phase IV (KMG-IV): sequencing the most valuable type-strain genomes for metagenomic binning, comparative biology and taxonomic classification.</title>
        <authorList>
            <person name="Goeker M."/>
        </authorList>
    </citation>
    <scope>NUCLEOTIDE SEQUENCE [LARGE SCALE GENOMIC DNA]</scope>
    <source>
        <strain evidence="24 25">DSM 19610</strain>
    </source>
</reference>
<dbReference type="Gene3D" id="1.20.59.10">
    <property type="entry name" value="Chorismate mutase"/>
    <property type="match status" value="1"/>
</dbReference>
<dbReference type="Gene3D" id="3.40.190.10">
    <property type="entry name" value="Periplasmic binding protein-like II"/>
    <property type="match status" value="2"/>
</dbReference>
<dbReference type="PANTHER" id="PTHR21022:SF19">
    <property type="entry name" value="PREPHENATE DEHYDRATASE-RELATED"/>
    <property type="match status" value="1"/>
</dbReference>
<accession>A0A4V6NDB3</accession>
<sequence>MANPTLDQLRKHIDALDEKIQALLNERASCAQQVAEAKRSEDPDTVFYRPEREAEVLRMVRERNNGPLSDDEVARLFREIMSACLALEQPLTIAYLGPEGTYTQEAALKHFGHSVQLKPLAAIDEIFREVEAGSADFGVVPVENSIEGAINHTLDMFIRSPLKICGDVELRIHHQLITNSESLAAVKSVHAHQQALAQCREWLDANLPGVERVAVSSNGEAARQASEDSAIAAIASDAAAETYGLDTLASNIEDDPNNTTRFLVVGDQSVGSSGNDKTTLMVTVQNEAGALYSLLEPVSRHGVSMTKIESRPSRMSKWDYVFFVDVEGHRDDESVAAALKELETRASMLKVLGSYPKCEL</sequence>
<feature type="domain" description="Chorismate mutase" evidence="21">
    <location>
        <begin position="1"/>
        <end position="92"/>
    </location>
</feature>
<keyword evidence="13" id="KW-0413">Isomerase</keyword>
<evidence type="ECO:0000256" key="17">
    <source>
        <dbReference type="ARBA" id="ARBA00031520"/>
    </source>
</evidence>